<keyword evidence="3" id="KW-1185">Reference proteome</keyword>
<name>A0A0G4P9S7_PENC3</name>
<sequence>MAETKEEPHPVDTPTSNTSTSPTARGIGQILLRDVALPESIVIYLKQDDSTLQIMGNLWRLGVARNLPVLHREASRLGALAALPHLVMAYGENTVVLTTLTNLTAFHPKSGAKSNQVMDKPDNVAEESSDAAKSAPYTRGTRTQYHDKNTPHAYVSLANKPKDEKQPSATLPELTTSVAGPSGAHRWRERQTIDLTKPDVPAPWEPPTTIVRDMFLGV</sequence>
<proteinExistence type="predicted"/>
<feature type="region of interest" description="Disordered" evidence="1">
    <location>
        <begin position="1"/>
        <end position="24"/>
    </location>
</feature>
<reference evidence="2 3" key="1">
    <citation type="journal article" date="2014" name="Nat. Commun.">
        <title>Multiple recent horizontal transfers of a large genomic region in cheese making fungi.</title>
        <authorList>
            <person name="Cheeseman K."/>
            <person name="Ropars J."/>
            <person name="Renault P."/>
            <person name="Dupont J."/>
            <person name="Gouzy J."/>
            <person name="Branca A."/>
            <person name="Abraham A.L."/>
            <person name="Ceppi M."/>
            <person name="Conseiller E."/>
            <person name="Debuchy R."/>
            <person name="Malagnac F."/>
            <person name="Goarin A."/>
            <person name="Silar P."/>
            <person name="Lacoste S."/>
            <person name="Sallet E."/>
            <person name="Bensimon A."/>
            <person name="Giraud T."/>
            <person name="Brygoo Y."/>
        </authorList>
    </citation>
    <scope>NUCLEOTIDE SEQUENCE [LARGE SCALE GENOMIC DNA]</scope>
    <source>
        <strain evidence="3">FM 013</strain>
    </source>
</reference>
<feature type="compositionally biased region" description="Polar residues" evidence="1">
    <location>
        <begin position="167"/>
        <end position="179"/>
    </location>
</feature>
<dbReference type="AlphaFoldDB" id="A0A0G4P9S7"/>
<gene>
    <name evidence="2" type="ORF">PCAMFM013_S009g000011</name>
</gene>
<dbReference type="Proteomes" id="UP000053732">
    <property type="component" value="Unassembled WGS sequence"/>
</dbReference>
<feature type="region of interest" description="Disordered" evidence="1">
    <location>
        <begin position="161"/>
        <end position="187"/>
    </location>
</feature>
<evidence type="ECO:0000313" key="3">
    <source>
        <dbReference type="Proteomes" id="UP000053732"/>
    </source>
</evidence>
<evidence type="ECO:0000313" key="2">
    <source>
        <dbReference type="EMBL" id="CRL23071.1"/>
    </source>
</evidence>
<feature type="compositionally biased region" description="Basic and acidic residues" evidence="1">
    <location>
        <begin position="1"/>
        <end position="10"/>
    </location>
</feature>
<organism evidence="2 3">
    <name type="scientific">Penicillium camemberti (strain FM 013)</name>
    <dbReference type="NCBI Taxonomy" id="1429867"/>
    <lineage>
        <taxon>Eukaryota</taxon>
        <taxon>Fungi</taxon>
        <taxon>Dikarya</taxon>
        <taxon>Ascomycota</taxon>
        <taxon>Pezizomycotina</taxon>
        <taxon>Eurotiomycetes</taxon>
        <taxon>Eurotiomycetidae</taxon>
        <taxon>Eurotiales</taxon>
        <taxon>Aspergillaceae</taxon>
        <taxon>Penicillium</taxon>
    </lineage>
</organism>
<protein>
    <submittedName>
        <fullName evidence="2">Str. FM013</fullName>
    </submittedName>
</protein>
<dbReference type="EMBL" id="HG793142">
    <property type="protein sequence ID" value="CRL23071.1"/>
    <property type="molecule type" value="Genomic_DNA"/>
</dbReference>
<evidence type="ECO:0000256" key="1">
    <source>
        <dbReference type="SAM" id="MobiDB-lite"/>
    </source>
</evidence>
<feature type="compositionally biased region" description="Low complexity" evidence="1">
    <location>
        <begin position="13"/>
        <end position="23"/>
    </location>
</feature>
<feature type="region of interest" description="Disordered" evidence="1">
    <location>
        <begin position="111"/>
        <end position="149"/>
    </location>
</feature>
<accession>A0A0G4P9S7</accession>